<feature type="repeat" description="TPR" evidence="3">
    <location>
        <begin position="1606"/>
        <end position="1639"/>
    </location>
</feature>
<feature type="repeat" description="TPR" evidence="3">
    <location>
        <begin position="1300"/>
        <end position="1333"/>
    </location>
</feature>
<feature type="compositionally biased region" description="Low complexity" evidence="4">
    <location>
        <begin position="532"/>
        <end position="541"/>
    </location>
</feature>
<feature type="repeat" description="TPR" evidence="3">
    <location>
        <begin position="898"/>
        <end position="931"/>
    </location>
</feature>
<evidence type="ECO:0000256" key="2">
    <source>
        <dbReference type="ARBA" id="ARBA00022803"/>
    </source>
</evidence>
<feature type="compositionally biased region" description="Basic and acidic residues" evidence="4">
    <location>
        <begin position="557"/>
        <end position="566"/>
    </location>
</feature>
<dbReference type="SMART" id="SM00028">
    <property type="entry name" value="TPR"/>
    <property type="match status" value="24"/>
</dbReference>
<feature type="region of interest" description="Disordered" evidence="4">
    <location>
        <begin position="251"/>
        <end position="303"/>
    </location>
</feature>
<organism evidence="5 6">
    <name type="scientific">Synchytrium endobioticum</name>
    <dbReference type="NCBI Taxonomy" id="286115"/>
    <lineage>
        <taxon>Eukaryota</taxon>
        <taxon>Fungi</taxon>
        <taxon>Fungi incertae sedis</taxon>
        <taxon>Chytridiomycota</taxon>
        <taxon>Chytridiomycota incertae sedis</taxon>
        <taxon>Chytridiomycetes</taxon>
        <taxon>Synchytriales</taxon>
        <taxon>Synchytriaceae</taxon>
        <taxon>Synchytrium</taxon>
    </lineage>
</organism>
<feature type="repeat" description="TPR" evidence="3">
    <location>
        <begin position="762"/>
        <end position="795"/>
    </location>
</feature>
<evidence type="ECO:0000313" key="5">
    <source>
        <dbReference type="EMBL" id="TPX53287.1"/>
    </source>
</evidence>
<keyword evidence="2 3" id="KW-0802">TPR repeat</keyword>
<feature type="compositionally biased region" description="Polar residues" evidence="4">
    <location>
        <begin position="496"/>
        <end position="511"/>
    </location>
</feature>
<feature type="repeat" description="TPR" evidence="3">
    <location>
        <begin position="932"/>
        <end position="965"/>
    </location>
</feature>
<dbReference type="VEuPathDB" id="FungiDB:SeMB42_g00875"/>
<evidence type="ECO:0000256" key="4">
    <source>
        <dbReference type="SAM" id="MobiDB-lite"/>
    </source>
</evidence>
<dbReference type="PANTHER" id="PTHR44858:SF1">
    <property type="entry name" value="UDP-N-ACETYLGLUCOSAMINE--PEPTIDE N-ACETYLGLUCOSAMINYLTRANSFERASE SPINDLY-RELATED"/>
    <property type="match status" value="1"/>
</dbReference>
<dbReference type="PROSITE" id="PS50005">
    <property type="entry name" value="TPR"/>
    <property type="match status" value="7"/>
</dbReference>
<reference evidence="5 6" key="1">
    <citation type="journal article" date="2019" name="Sci. Rep.">
        <title>Comparative genomics of chytrid fungi reveal insights into the obligate biotrophic and pathogenic lifestyle of Synchytrium endobioticum.</title>
        <authorList>
            <person name="van de Vossenberg B.T.L.H."/>
            <person name="Warris S."/>
            <person name="Nguyen H.D.T."/>
            <person name="van Gent-Pelzer M.P.E."/>
            <person name="Joly D.L."/>
            <person name="van de Geest H.C."/>
            <person name="Bonants P.J.M."/>
            <person name="Smith D.S."/>
            <person name="Levesque C.A."/>
            <person name="van der Lee T.A.J."/>
        </authorList>
    </citation>
    <scope>NUCLEOTIDE SEQUENCE [LARGE SCALE GENOMIC DNA]</scope>
    <source>
        <strain evidence="5 6">MB42</strain>
    </source>
</reference>
<dbReference type="SUPFAM" id="SSF48452">
    <property type="entry name" value="TPR-like"/>
    <property type="match status" value="5"/>
</dbReference>
<evidence type="ECO:0000256" key="1">
    <source>
        <dbReference type="ARBA" id="ARBA00022737"/>
    </source>
</evidence>
<evidence type="ECO:0000256" key="3">
    <source>
        <dbReference type="PROSITE-ProRule" id="PRU00339"/>
    </source>
</evidence>
<dbReference type="Pfam" id="PF13414">
    <property type="entry name" value="TPR_11"/>
    <property type="match status" value="1"/>
</dbReference>
<dbReference type="InterPro" id="IPR011990">
    <property type="entry name" value="TPR-like_helical_dom_sf"/>
</dbReference>
<protein>
    <submittedName>
        <fullName evidence="5">Uncharacterized protein</fullName>
    </submittedName>
</protein>
<gene>
    <name evidence="5" type="ORF">SeMB42_g00875</name>
</gene>
<dbReference type="Proteomes" id="UP000317494">
    <property type="component" value="Unassembled WGS sequence"/>
</dbReference>
<dbReference type="PANTHER" id="PTHR44858">
    <property type="entry name" value="TETRATRICOPEPTIDE REPEAT PROTEIN 6"/>
    <property type="match status" value="1"/>
</dbReference>
<keyword evidence="6" id="KW-1185">Reference proteome</keyword>
<accession>A0A507DQ15</accession>
<name>A0A507DQ15_9FUNG</name>
<feature type="region of interest" description="Disordered" evidence="4">
    <location>
        <begin position="525"/>
        <end position="580"/>
    </location>
</feature>
<dbReference type="PROSITE" id="PS50293">
    <property type="entry name" value="TPR_REGION"/>
    <property type="match status" value="1"/>
</dbReference>
<dbReference type="Gene3D" id="1.25.40.10">
    <property type="entry name" value="Tetratricopeptide repeat domain"/>
    <property type="match status" value="9"/>
</dbReference>
<proteinExistence type="predicted"/>
<comment type="caution">
    <text evidence="5">The sequence shown here is derived from an EMBL/GenBank/DDBJ whole genome shotgun (WGS) entry which is preliminary data.</text>
</comment>
<dbReference type="InterPro" id="IPR019734">
    <property type="entry name" value="TPR_rpt"/>
</dbReference>
<evidence type="ECO:0000313" key="6">
    <source>
        <dbReference type="Proteomes" id="UP000317494"/>
    </source>
</evidence>
<keyword evidence="1" id="KW-0677">Repeat</keyword>
<dbReference type="EMBL" id="QEAN01000019">
    <property type="protein sequence ID" value="TPX53287.1"/>
    <property type="molecule type" value="Genomic_DNA"/>
</dbReference>
<feature type="compositionally biased region" description="Low complexity" evidence="4">
    <location>
        <begin position="567"/>
        <end position="580"/>
    </location>
</feature>
<dbReference type="STRING" id="286115.A0A507DQ15"/>
<dbReference type="Pfam" id="PF13432">
    <property type="entry name" value="TPR_16"/>
    <property type="match status" value="4"/>
</dbReference>
<dbReference type="Pfam" id="PF13181">
    <property type="entry name" value="TPR_8"/>
    <property type="match status" value="1"/>
</dbReference>
<sequence>MSNVHERAKPNAHPVHKHRINIPHPRRHFATSPHLSAPVSNVSITRAAKDPLHLDEIIGKEEAAAKRRDIRRHYAALYKQLKPSHEQISNSPMGAQSIGNRDVEVEVEVEPILPESTECIPEVHVNLLHHTIMLPDHASTEDKCSNATSPVNTASGISDTSTNGAIDVTIQDTTIQSIRDVDALMDRYTSLLQERFKKSATSAIFEAQLANFKSQHGPYTHPDGCDQEEDHNAENTNHSDLKHVKFDEEPTTHFSSPLTHKGHKHHDHAHEEAKTWSNPRSLHHPERKHFERPQPKSPVPITNPSLLPVHSVVVVTEADRLDMKKRLPMEEMSPRAQKAHISFSDRPCRVASARQSWVSRLEHPEPHRKLHFAQSPRSEGLPTSLLKPLQSMLFQGCLNTENFYGSQESINIASNPTVDSIAVEASHASSCQRVVQAIGPSPHQSEFAISGSHVNPEATIPHSMTLGDGGWTTSVERVRGVQEGMPSVYMSAPKSPVTSRPSTAILPSSSSKRVDTAAKTEAIVSGAEKARPSSAVSVSRKVSVDRHTTGQCSINGELRKVPEKSPDNNNDNNNSSNKSSFANIREYGREHSQLVTTVEEPYFEPQSSVHLSETAINLDVSATNHVSQQGPELSEHTPSSALRMMDVRINVYGSRLSQVGSPNMPDHQRKRDWYRVVHGNNQSDREPVEIEKYPNLYDPPHGLRPLLCAMSASDVPPPDQRLLVIDSQFDEHGRSRLLNEFIHEEIKRLGAVLELTGGLGPSEVSCRRGVLLASIGQYEEALKNLNHALDSDPHSIEALWYRHMIRLKEGNLNEALDNLNVILGLDPDHLGAWRAKARLTQELERPKHAIVAYTNIIRLRPQESDPYFQRALLFKAEHETVYASQDFAVVRRLDPDNETAMRHLAIHSFERHLYEDAVKAFEKLLQVNPGESSLYAYHGRCLANLAKWDDALKDFNEAIRLAPESAENYFHRGCVLRERNSQRSIEDFSISVLIDDSKKNADAFFQRAMLYVKLEEYDLAVADYKRVVEIDPVKASAHLNLGILYHKIFKKLNDALQCFNLAIKADPTCKRALLARAELYQQLHSNAHLGPKHDITHISLPKRKGSFMSYVDSAVADYSRAIHMRPRDHLLYLHRGRLLLRESRIQDATKDFETAFKINSSIALNFVQRSLVLSFQGKYHDILEEYDIRLETEKLSTNPAALLIVAKAKFKLGDCSGALKYLDLANEHSPHDPKVHFQLGLVLKAMSEWSQAAREFSKCVGINAGDAKALYNLGLCLLHQGDVKGLTYLRDALAKDPKNFEVYITRAAFQFKRGDLRKAIENCNAALSLEPGSLRGHLLRGACYLALQQSSVAVRDFTKAANLDKTCHLAFYNRAVAYQALHDFDSALRDYSIVLLQQEKQYDALRNRGLLYWQRNDAQNAFLDFSMAAIGFPRDARLRGVLGLCCHKLVLDDEATAHFDQAITIDPDMLEMRVGKGNVLAAMGKTKEARRLYAYVLHIKPRTAPAAFNIALTFQQDNNIKKALHFFTSALALDPDAAYALDGRACALLQSGNHLGALVDASEAIKLTPWKAEYISNRGVVHEAMANPAEALNDFKMAVEKSKRFALAYFNLGNAYLKQGAYEKAVLLYAKCFHMEDNQDGLAMLNCGVGNCLLGETQAALDNLDVAAKLCPDDAHVFFNRGHVLEVEGRLSVAEADYAKSLHIAPDAETYNARGDVEGKKAKPMSAMEDFQHALLPEDGFVP</sequence>
<dbReference type="InterPro" id="IPR050498">
    <property type="entry name" value="Ycf3"/>
</dbReference>
<feature type="repeat" description="TPR" evidence="3">
    <location>
        <begin position="1001"/>
        <end position="1034"/>
    </location>
</feature>
<feature type="repeat" description="TPR" evidence="3">
    <location>
        <begin position="1504"/>
        <end position="1537"/>
    </location>
</feature>
<feature type="region of interest" description="Disordered" evidence="4">
    <location>
        <begin position="487"/>
        <end position="513"/>
    </location>
</feature>